<comment type="caution">
    <text evidence="3">The sequence shown here is derived from an EMBL/GenBank/DDBJ whole genome shotgun (WGS) entry which is preliminary data.</text>
</comment>
<evidence type="ECO:0000256" key="2">
    <source>
        <dbReference type="SAM" id="SignalP"/>
    </source>
</evidence>
<name>A0ABT4V394_9PSEU</name>
<organism evidence="3 4">
    <name type="scientific">Saccharopolyspora oryzae</name>
    <dbReference type="NCBI Taxonomy" id="2997343"/>
    <lineage>
        <taxon>Bacteria</taxon>
        <taxon>Bacillati</taxon>
        <taxon>Actinomycetota</taxon>
        <taxon>Actinomycetes</taxon>
        <taxon>Pseudonocardiales</taxon>
        <taxon>Pseudonocardiaceae</taxon>
        <taxon>Saccharopolyspora</taxon>
    </lineage>
</organism>
<keyword evidence="4" id="KW-1185">Reference proteome</keyword>
<evidence type="ECO:0000256" key="1">
    <source>
        <dbReference type="SAM" id="MobiDB-lite"/>
    </source>
</evidence>
<gene>
    <name evidence="3" type="ORF">OU415_23530</name>
</gene>
<feature type="region of interest" description="Disordered" evidence="1">
    <location>
        <begin position="341"/>
        <end position="362"/>
    </location>
</feature>
<feature type="signal peptide" evidence="2">
    <location>
        <begin position="1"/>
        <end position="24"/>
    </location>
</feature>
<keyword evidence="2" id="KW-0732">Signal</keyword>
<dbReference type="RefSeq" id="WP_270951271.1">
    <property type="nucleotide sequence ID" value="NZ_JAQGLA010000045.1"/>
</dbReference>
<feature type="chain" id="PRO_5045132297" evidence="2">
    <location>
        <begin position="25"/>
        <end position="362"/>
    </location>
</feature>
<reference evidence="3 4" key="1">
    <citation type="submission" date="2022-11" db="EMBL/GenBank/DDBJ databases">
        <title>Draft genome sequence of Saccharopolyspora sp. WRP15-2 isolated from rhizosphere soils of wild rice in Thailand.</title>
        <authorList>
            <person name="Duangmal K."/>
            <person name="Kammanee S."/>
            <person name="Muangham S."/>
        </authorList>
    </citation>
    <scope>NUCLEOTIDE SEQUENCE [LARGE SCALE GENOMIC DNA]</scope>
    <source>
        <strain evidence="3 4">WRP15-2</strain>
    </source>
</reference>
<dbReference type="EMBL" id="JAQGLA010000045">
    <property type="protein sequence ID" value="MDA3628424.1"/>
    <property type="molecule type" value="Genomic_DNA"/>
</dbReference>
<protein>
    <submittedName>
        <fullName evidence="3">Uncharacterized protein</fullName>
    </submittedName>
</protein>
<sequence>MARSGVVLAAAVVSVVGVAGTAVADGAWHREEFPGRPDMASYVSTVSSGGGSTWAFGSYNEPGSPMSINAQGFRREESGRWAEVGIPNIGQVVSSAATGPDDAWVVSQFTKVSAGRTVHWDGRAWTEVPVEVPDAPRVSPRDVAAVGPDVWMIGSAYRDGENPLSRSFAARWVDGAWQTAALPPETDEQGFDSIGGAAPDDLWMAGRTVGRPEQLVSMHWDGVQWSHVPVPPLDTSDSDYLTVHDVAAYRPNDVWLSATQTPYDTPDASQPVLMHWDGAQWSRQDPPVPVSKLGKLVLAGGALWNLSPDALLRYDGTSWQQVEGPQDGSLINGAELPDGRLVGTGSNGDSYRPQPFAVVQSR</sequence>
<proteinExistence type="predicted"/>
<evidence type="ECO:0000313" key="4">
    <source>
        <dbReference type="Proteomes" id="UP001210380"/>
    </source>
</evidence>
<evidence type="ECO:0000313" key="3">
    <source>
        <dbReference type="EMBL" id="MDA3628424.1"/>
    </source>
</evidence>
<accession>A0ABT4V394</accession>
<dbReference type="Proteomes" id="UP001210380">
    <property type="component" value="Unassembled WGS sequence"/>
</dbReference>